<sequence length="405" mass="43645">MRIKTAAAVGMAAWLCCLAPVQAADKPAAGARAVLKPAAKPAARPATKPVANEVAAAAAPASAVPPPPTLPDWAPAEMNRVLKNNVAPRFTVLASDDLDARTRAAAEAMQAEHLPRVRALMERWFLEELAQPLPKHAFARMLARLANEFALWGRDSLGPEQDAVLEQMLQQPGMCRPVGPNASELVMRLARLRGLPAEMREAAVQAEALLLARWGQPRQVSDAEPLAAEEALLQLRATGQAPATPLPPVLAFFYLGDQDNFRRDPFIADPPSRCAMHQWAGASPAQFRAAMALQAADFVWQERRKAAANASDDNAYPSLSTFFGASGVITVLADVNAEGRVVRAKVIKRDVEVPGIRGVRPFAHEGTLELATLAKARAVDWSAAAAKHGGLKAVEREFQWSMSWR</sequence>
<name>A0ACC6C9Y7_9BURK</name>
<keyword evidence="2" id="KW-1185">Reference proteome</keyword>
<gene>
    <name evidence="1" type="ORF">NYO99_09740</name>
</gene>
<protein>
    <submittedName>
        <fullName evidence="1">Uncharacterized protein</fullName>
    </submittedName>
</protein>
<dbReference type="Proteomes" id="UP001076464">
    <property type="component" value="Unassembled WGS sequence"/>
</dbReference>
<comment type="caution">
    <text evidence="1">The sequence shown here is derived from an EMBL/GenBank/DDBJ whole genome shotgun (WGS) entry which is preliminary data.</text>
</comment>
<reference evidence="1" key="1">
    <citation type="submission" date="2022-08" db="EMBL/GenBank/DDBJ databases">
        <title>Genome sequencing of Pelomonas sp. UHG3.</title>
        <authorList>
            <person name="So Y."/>
        </authorList>
    </citation>
    <scope>NUCLEOTIDE SEQUENCE</scope>
    <source>
        <strain evidence="1">UHG3</strain>
    </source>
</reference>
<proteinExistence type="predicted"/>
<organism evidence="1 2">
    <name type="scientific">Roseateles hydrophilus</name>
    <dbReference type="NCBI Taxonomy" id="2975054"/>
    <lineage>
        <taxon>Bacteria</taxon>
        <taxon>Pseudomonadati</taxon>
        <taxon>Pseudomonadota</taxon>
        <taxon>Betaproteobacteria</taxon>
        <taxon>Burkholderiales</taxon>
        <taxon>Sphaerotilaceae</taxon>
        <taxon>Roseateles</taxon>
    </lineage>
</organism>
<dbReference type="EMBL" id="JAPPUY010000002">
    <property type="protein sequence ID" value="MCY4745253.1"/>
    <property type="molecule type" value="Genomic_DNA"/>
</dbReference>
<evidence type="ECO:0000313" key="1">
    <source>
        <dbReference type="EMBL" id="MCY4745253.1"/>
    </source>
</evidence>
<accession>A0ACC6C9Y7</accession>
<evidence type="ECO:0000313" key="2">
    <source>
        <dbReference type="Proteomes" id="UP001076464"/>
    </source>
</evidence>